<evidence type="ECO:0000256" key="10">
    <source>
        <dbReference type="ARBA" id="ARBA00022729"/>
    </source>
</evidence>
<keyword evidence="10" id="KW-0732">Signal</keyword>
<evidence type="ECO:0000313" key="19">
    <source>
        <dbReference type="EnsemblMetazoa" id="RPRC013602-PA"/>
    </source>
</evidence>
<evidence type="ECO:0000256" key="13">
    <source>
        <dbReference type="ARBA" id="ARBA00023136"/>
    </source>
</evidence>
<dbReference type="PANTHER" id="PTHR30040:SF2">
    <property type="entry name" value="FAD:PROTEIN FMN TRANSFERASE"/>
    <property type="match status" value="1"/>
</dbReference>
<keyword evidence="12" id="KW-0460">Magnesium</keyword>
<dbReference type="InterPro" id="IPR003374">
    <property type="entry name" value="ApbE-like_sf"/>
</dbReference>
<evidence type="ECO:0000256" key="5">
    <source>
        <dbReference type="ARBA" id="ARBA00022475"/>
    </source>
</evidence>
<dbReference type="EMBL" id="ACPB03032704">
    <property type="status" value="NOT_ANNOTATED_CDS"/>
    <property type="molecule type" value="Genomic_DNA"/>
</dbReference>
<dbReference type="Pfam" id="PF13036">
    <property type="entry name" value="LpoB"/>
    <property type="match status" value="1"/>
</dbReference>
<comment type="catalytic activity">
    <reaction evidence="17">
        <text>L-threonyl-[protein] + FAD = FMN-L-threonyl-[protein] + AMP + H(+)</text>
        <dbReference type="Rhea" id="RHEA:36847"/>
        <dbReference type="Rhea" id="RHEA-COMP:11060"/>
        <dbReference type="Rhea" id="RHEA-COMP:11061"/>
        <dbReference type="ChEBI" id="CHEBI:15378"/>
        <dbReference type="ChEBI" id="CHEBI:30013"/>
        <dbReference type="ChEBI" id="CHEBI:57692"/>
        <dbReference type="ChEBI" id="CHEBI:74257"/>
        <dbReference type="ChEBI" id="CHEBI:456215"/>
        <dbReference type="EC" id="2.7.1.180"/>
    </reaction>
</comment>
<dbReference type="eggNOG" id="KOG0134">
    <property type="taxonomic scope" value="Eukaryota"/>
</dbReference>
<keyword evidence="5" id="KW-1003">Cell membrane</keyword>
<evidence type="ECO:0000256" key="17">
    <source>
        <dbReference type="ARBA" id="ARBA00048540"/>
    </source>
</evidence>
<dbReference type="Proteomes" id="UP000015103">
    <property type="component" value="Unassembled WGS sequence"/>
</dbReference>
<evidence type="ECO:0000256" key="14">
    <source>
        <dbReference type="ARBA" id="ARBA00023139"/>
    </source>
</evidence>
<keyword evidence="15" id="KW-0449">Lipoprotein</keyword>
<keyword evidence="11" id="KW-0274">FAD</keyword>
<keyword evidence="7" id="KW-0285">Flavoprotein</keyword>
<evidence type="ECO:0000256" key="11">
    <source>
        <dbReference type="ARBA" id="ARBA00022827"/>
    </source>
</evidence>
<dbReference type="EC" id="2.7.1.180" evidence="3"/>
<dbReference type="Gene3D" id="3.40.50.10610">
    <property type="entry name" value="ABC-type transport auxiliary lipoprotein component"/>
    <property type="match status" value="1"/>
</dbReference>
<protein>
    <recommendedName>
        <fullName evidence="4">FAD:protein FMN transferase</fullName>
        <ecNumber evidence="3">2.7.1.180</ecNumber>
    </recommendedName>
    <alternativeName>
        <fullName evidence="16">Flavin transferase</fullName>
    </alternativeName>
</protein>
<evidence type="ECO:0000256" key="6">
    <source>
        <dbReference type="ARBA" id="ARBA00022519"/>
    </source>
</evidence>
<organism evidence="19 20">
    <name type="scientific">Rhodnius prolixus</name>
    <name type="common">Triatomid bug</name>
    <dbReference type="NCBI Taxonomy" id="13249"/>
    <lineage>
        <taxon>Eukaryota</taxon>
        <taxon>Metazoa</taxon>
        <taxon>Ecdysozoa</taxon>
        <taxon>Arthropoda</taxon>
        <taxon>Hexapoda</taxon>
        <taxon>Insecta</taxon>
        <taxon>Pterygota</taxon>
        <taxon>Neoptera</taxon>
        <taxon>Paraneoptera</taxon>
        <taxon>Hemiptera</taxon>
        <taxon>Heteroptera</taxon>
        <taxon>Panheteroptera</taxon>
        <taxon>Cimicomorpha</taxon>
        <taxon>Reduviidae</taxon>
        <taxon>Triatominae</taxon>
        <taxon>Rhodnius</taxon>
    </lineage>
</organism>
<evidence type="ECO:0000256" key="4">
    <source>
        <dbReference type="ARBA" id="ARBA00016337"/>
    </source>
</evidence>
<dbReference type="PANTHER" id="PTHR30040">
    <property type="entry name" value="THIAMINE BIOSYNTHESIS LIPOPROTEIN APBE"/>
    <property type="match status" value="1"/>
</dbReference>
<evidence type="ECO:0000256" key="2">
    <source>
        <dbReference type="ARBA" id="ARBA00004533"/>
    </source>
</evidence>
<dbReference type="GO" id="GO:0046872">
    <property type="term" value="F:metal ion binding"/>
    <property type="evidence" value="ECO:0007669"/>
    <property type="project" value="UniProtKB-KW"/>
</dbReference>
<name>T1IBD1_RHOPR</name>
<dbReference type="EnsemblMetazoa" id="RPRC013602-RA">
    <property type="protein sequence ID" value="RPRC013602-PA"/>
    <property type="gene ID" value="RPRC013602"/>
</dbReference>
<dbReference type="Gene3D" id="3.10.520.10">
    <property type="entry name" value="ApbE-like domains"/>
    <property type="match status" value="1"/>
</dbReference>
<dbReference type="NCBIfam" id="NF007774">
    <property type="entry name" value="PRK10461.1"/>
    <property type="match status" value="1"/>
</dbReference>
<dbReference type="GO" id="GO:0016740">
    <property type="term" value="F:transferase activity"/>
    <property type="evidence" value="ECO:0007669"/>
    <property type="project" value="UniProtKB-KW"/>
</dbReference>
<sequence>MVLTGCMTRPSEQQPPAQIEPVQPSQPEVVTPPAGQPMPTPPKIQTLNWEGSVGPLVAQMRQASGVAPGSILLVDSVKNNTNGSLPVAKATAVIYDALANGNAFALVPREQVAVAKQTLGLSAEDSLGSRTKESFSMSHSPLARRVCLILVSLAVYNTAMADRRPLTSLEGKTMGTFYSVKISGDLPEDKAHLQQEIDALLEQANNDISTYRENSILSCFNRYQGSDPQPIPGGMADIILVAQRIGRATDNAMDITVGPLVNLWGFGPQKQPVTIPTQEQIDDTRQRVGLQHLTLTSNSKGEWLQKDLPSLYVDLSTLGEGYGADVLAQLMTRKGITNYLVSVGGAISSRGVNGQGMPWRVAIQKPTDKENAVQAAVDLQGYSISTSGSYRNYFEQDGKRYSHVIDPSTGHPINHTLVSATVIAKTALEADGWDTGLMVLGTEKALKVAEQHELAVYLITKTDNGFETVMTPQFKAFLQQEAKP</sequence>
<dbReference type="FunFam" id="3.10.520.10:FF:000001">
    <property type="entry name" value="FAD:protein FMN transferase"/>
    <property type="match status" value="1"/>
</dbReference>
<dbReference type="InParanoid" id="T1IBD1"/>
<comment type="subcellular location">
    <subcellularLocation>
        <location evidence="2">Cell inner membrane</location>
    </subcellularLocation>
</comment>
<keyword evidence="14" id="KW-0564">Palmitate</keyword>
<evidence type="ECO:0000256" key="15">
    <source>
        <dbReference type="ARBA" id="ARBA00023288"/>
    </source>
</evidence>
<evidence type="ECO:0000256" key="18">
    <source>
        <dbReference type="SAM" id="MobiDB-lite"/>
    </source>
</evidence>
<evidence type="ECO:0000256" key="8">
    <source>
        <dbReference type="ARBA" id="ARBA00022679"/>
    </source>
</evidence>
<evidence type="ECO:0000256" key="1">
    <source>
        <dbReference type="ARBA" id="ARBA00001946"/>
    </source>
</evidence>
<dbReference type="InterPro" id="IPR024932">
    <property type="entry name" value="ApbE"/>
</dbReference>
<dbReference type="Pfam" id="PF02424">
    <property type="entry name" value="ApbE"/>
    <property type="match status" value="1"/>
</dbReference>
<evidence type="ECO:0000256" key="3">
    <source>
        <dbReference type="ARBA" id="ARBA00011955"/>
    </source>
</evidence>
<evidence type="ECO:0000256" key="12">
    <source>
        <dbReference type="ARBA" id="ARBA00022842"/>
    </source>
</evidence>
<proteinExistence type="predicted"/>
<keyword evidence="8" id="KW-0808">Transferase</keyword>
<evidence type="ECO:0000313" key="20">
    <source>
        <dbReference type="Proteomes" id="UP000015103"/>
    </source>
</evidence>
<keyword evidence="13" id="KW-0472">Membrane</keyword>
<comment type="cofactor">
    <cofactor evidence="1">
        <name>Mg(2+)</name>
        <dbReference type="ChEBI" id="CHEBI:18420"/>
    </cofactor>
</comment>
<dbReference type="HOGENOM" id="CLU_044403_0_0_1"/>
<dbReference type="STRING" id="13249.T1IBD1"/>
<evidence type="ECO:0000256" key="9">
    <source>
        <dbReference type="ARBA" id="ARBA00022723"/>
    </source>
</evidence>
<reference evidence="19" key="1">
    <citation type="submission" date="2015-05" db="UniProtKB">
        <authorList>
            <consortium name="EnsemblMetazoa"/>
        </authorList>
    </citation>
    <scope>IDENTIFICATION</scope>
</reference>
<dbReference type="SUPFAM" id="SSF143631">
    <property type="entry name" value="ApbE-like"/>
    <property type="match status" value="1"/>
</dbReference>
<keyword evidence="9" id="KW-0479">Metal-binding</keyword>
<accession>T1IBD1</accession>
<feature type="region of interest" description="Disordered" evidence="18">
    <location>
        <begin position="1"/>
        <end position="41"/>
    </location>
</feature>
<dbReference type="InterPro" id="IPR014094">
    <property type="entry name" value="LpoB"/>
</dbReference>
<keyword evidence="20" id="KW-1185">Reference proteome</keyword>
<dbReference type="AlphaFoldDB" id="T1IBD1"/>
<dbReference type="GO" id="GO:0005886">
    <property type="term" value="C:plasma membrane"/>
    <property type="evidence" value="ECO:0007669"/>
    <property type="project" value="UniProtKB-SubCell"/>
</dbReference>
<evidence type="ECO:0000256" key="16">
    <source>
        <dbReference type="ARBA" id="ARBA00031306"/>
    </source>
</evidence>
<keyword evidence="6" id="KW-0997">Cell inner membrane</keyword>
<evidence type="ECO:0000256" key="7">
    <source>
        <dbReference type="ARBA" id="ARBA00022630"/>
    </source>
</evidence>
<dbReference type="VEuPathDB" id="VectorBase:RPRC013602"/>